<sequence>MNYIKIFMLCIVCYILGCLQSYLGLFSLKEKISSLCMECSFSEEILYTNLILLGGMLIVSLIFKLIRLKKNILSVLYIVSFSIFSIIVNRDIFNAREASWSTYLDSEVTIHAISSLMPIIMMSWMVIFFMLKKSNRCE</sequence>
<protein>
    <submittedName>
        <fullName evidence="2">Uncharacterized protein</fullName>
    </submittedName>
</protein>
<feature type="transmembrane region" description="Helical" evidence="1">
    <location>
        <begin position="108"/>
        <end position="131"/>
    </location>
</feature>
<evidence type="ECO:0000313" key="2">
    <source>
        <dbReference type="EMBL" id="CAA7386996.1"/>
    </source>
</evidence>
<dbReference type="AlphaFoldDB" id="A0A6N4XS60"/>
<dbReference type="EMBL" id="CACVBY010000022">
    <property type="protein sequence ID" value="CAA7386996.1"/>
    <property type="molecule type" value="Genomic_DNA"/>
</dbReference>
<feature type="transmembrane region" description="Helical" evidence="1">
    <location>
        <begin position="72"/>
        <end position="88"/>
    </location>
</feature>
<keyword evidence="1" id="KW-0472">Membrane</keyword>
<feature type="transmembrane region" description="Helical" evidence="1">
    <location>
        <begin position="45"/>
        <end position="65"/>
    </location>
</feature>
<evidence type="ECO:0000313" key="3">
    <source>
        <dbReference type="Proteomes" id="UP000445309"/>
    </source>
</evidence>
<keyword evidence="1" id="KW-0812">Transmembrane</keyword>
<name>A0A6N4XS60_9FLAO</name>
<dbReference type="Proteomes" id="UP000445309">
    <property type="component" value="Unassembled WGS sequence"/>
</dbReference>
<keyword evidence="3" id="KW-1185">Reference proteome</keyword>
<proteinExistence type="predicted"/>
<organism evidence="2 3">
    <name type="scientific">Chryseobacterium fistulae</name>
    <dbReference type="NCBI Taxonomy" id="2675058"/>
    <lineage>
        <taxon>Bacteria</taxon>
        <taxon>Pseudomonadati</taxon>
        <taxon>Bacteroidota</taxon>
        <taxon>Flavobacteriia</taxon>
        <taxon>Flavobacteriales</taxon>
        <taxon>Weeksellaceae</taxon>
        <taxon>Chryseobacterium group</taxon>
        <taxon>Chryseobacterium</taxon>
    </lineage>
</organism>
<gene>
    <name evidence="2" type="ORF">CHRY9393_01297</name>
</gene>
<keyword evidence="1" id="KW-1133">Transmembrane helix</keyword>
<evidence type="ECO:0000256" key="1">
    <source>
        <dbReference type="SAM" id="Phobius"/>
    </source>
</evidence>
<feature type="transmembrane region" description="Helical" evidence="1">
    <location>
        <begin position="7"/>
        <end position="25"/>
    </location>
</feature>
<reference evidence="2 3" key="1">
    <citation type="submission" date="2020-01" db="EMBL/GenBank/DDBJ databases">
        <authorList>
            <person name="Rodrigo-Torres L."/>
            <person name="Arahal R. D."/>
            <person name="Lucena T."/>
        </authorList>
    </citation>
    <scope>NUCLEOTIDE SEQUENCE [LARGE SCALE GENOMIC DNA]</scope>
    <source>
        <strain evidence="2 3">CECT 9393</strain>
    </source>
</reference>
<accession>A0A6N4XS60</accession>